<dbReference type="InterPro" id="IPR002110">
    <property type="entry name" value="Ankyrin_rpt"/>
</dbReference>
<organism evidence="2 3">
    <name type="scientific">Trichogramma brassicae</name>
    <dbReference type="NCBI Taxonomy" id="86971"/>
    <lineage>
        <taxon>Eukaryota</taxon>
        <taxon>Metazoa</taxon>
        <taxon>Ecdysozoa</taxon>
        <taxon>Arthropoda</taxon>
        <taxon>Hexapoda</taxon>
        <taxon>Insecta</taxon>
        <taxon>Pterygota</taxon>
        <taxon>Neoptera</taxon>
        <taxon>Endopterygota</taxon>
        <taxon>Hymenoptera</taxon>
        <taxon>Apocrita</taxon>
        <taxon>Proctotrupomorpha</taxon>
        <taxon>Chalcidoidea</taxon>
        <taxon>Trichogrammatidae</taxon>
        <taxon>Trichogramma</taxon>
    </lineage>
</organism>
<gene>
    <name evidence="2" type="ORF">TBRA_LOCUS14358</name>
</gene>
<keyword evidence="3" id="KW-1185">Reference proteome</keyword>
<sequence>MRQKRRAKIITVFARIFLRASSRASTWLARLDSSIRARWWWWWWWRRLRPTVTFSRRAPALMSMQHDIHPPAQHTTQLNTQFIHIVRISRWRLQSRAYLQVFGPKAGIAASRLLVAHPLSQRRGASKVHGSTLFILASRELCLRLRTIEPIQNAEQNVRSSAGQSGVATAAAQCCRRYRAELRLPSWMRYCCNCRLLCSRRRSCSYSSLQRSYSFEFSNFHIIPLCSQRSVPDIVVVMQLKNIATALLLGAVLLQLGLPGAAQHVVDYDRLTVEYAICMHSCAYVGNGCIESTGQNLPVHLHGWRGIVCFIYYWQCLTRCNLMLPEQARPELDLTGAFIPNHRDIFREGDIESLLNTMYTGKDILLDNLDRSELIGFFARTGYKDEPKVGEDGKPLLRRTTVVHRAARRYRGAAYDMHDLFQIFNRFDVNYVDEDGVTHFHIACRYGCDDVVETFLDLGRVDPNACLVTKTGNSPLHLALEHAKPYHFEVAALLLRGGADPNSTNFEGSTPLHFVSQNLSDDPLRRFFWIVDELNLSVHIDARDKVGVTPLILAMYHGRKKKVESLLRRGANPKLSIPRISFTPLHVACMGSCDRIGLMKIFFVVNDELSQSVEVDARDKWGRTPLHYAVAKTFSAYCR</sequence>
<dbReference type="EMBL" id="CADCXV010001216">
    <property type="protein sequence ID" value="CAB0042754.1"/>
    <property type="molecule type" value="Genomic_DNA"/>
</dbReference>
<name>A0A6H5J301_9HYME</name>
<dbReference type="SMART" id="SM00248">
    <property type="entry name" value="ANK"/>
    <property type="match status" value="4"/>
</dbReference>
<dbReference type="PANTHER" id="PTHR24133">
    <property type="entry name" value="ANKYRIN DOMAIN-CONTAINING"/>
    <property type="match status" value="1"/>
</dbReference>
<feature type="repeat" description="ANK" evidence="1">
    <location>
        <begin position="546"/>
        <end position="572"/>
    </location>
</feature>
<evidence type="ECO:0000313" key="3">
    <source>
        <dbReference type="Proteomes" id="UP000479190"/>
    </source>
</evidence>
<evidence type="ECO:0000313" key="2">
    <source>
        <dbReference type="EMBL" id="CAB0042754.1"/>
    </source>
</evidence>
<dbReference type="InterPro" id="IPR036770">
    <property type="entry name" value="Ankyrin_rpt-contain_sf"/>
</dbReference>
<dbReference type="Proteomes" id="UP000479190">
    <property type="component" value="Unassembled WGS sequence"/>
</dbReference>
<dbReference type="SUPFAM" id="SSF48403">
    <property type="entry name" value="Ankyrin repeat"/>
    <property type="match status" value="1"/>
</dbReference>
<feature type="repeat" description="ANK" evidence="1">
    <location>
        <begin position="471"/>
        <end position="506"/>
    </location>
</feature>
<dbReference type="Gene3D" id="1.25.40.20">
    <property type="entry name" value="Ankyrin repeat-containing domain"/>
    <property type="match status" value="2"/>
</dbReference>
<evidence type="ECO:0000256" key="1">
    <source>
        <dbReference type="PROSITE-ProRule" id="PRU00023"/>
    </source>
</evidence>
<dbReference type="PROSITE" id="PS50088">
    <property type="entry name" value="ANK_REPEAT"/>
    <property type="match status" value="2"/>
</dbReference>
<reference evidence="2 3" key="1">
    <citation type="submission" date="2020-02" db="EMBL/GenBank/DDBJ databases">
        <authorList>
            <person name="Ferguson B K."/>
        </authorList>
    </citation>
    <scope>NUCLEOTIDE SEQUENCE [LARGE SCALE GENOMIC DNA]</scope>
</reference>
<dbReference type="PROSITE" id="PS50297">
    <property type="entry name" value="ANK_REP_REGION"/>
    <property type="match status" value="2"/>
</dbReference>
<dbReference type="PANTHER" id="PTHR24133:SF40">
    <property type="entry name" value="ANKYRIN REPEAT DOMAIN 44"/>
    <property type="match status" value="1"/>
</dbReference>
<dbReference type="OrthoDB" id="20872at2759"/>
<accession>A0A6H5J301</accession>
<keyword evidence="1" id="KW-0040">ANK repeat</keyword>
<dbReference type="Pfam" id="PF12796">
    <property type="entry name" value="Ank_2"/>
    <property type="match status" value="1"/>
</dbReference>
<dbReference type="AlphaFoldDB" id="A0A6H5J301"/>
<proteinExistence type="predicted"/>
<dbReference type="InterPro" id="IPR052391">
    <property type="entry name" value="E3_Ligase-Neurotoxin"/>
</dbReference>
<protein>
    <submittedName>
        <fullName evidence="2">Uncharacterized protein</fullName>
    </submittedName>
</protein>